<evidence type="ECO:0000256" key="5">
    <source>
        <dbReference type="ARBA" id="ARBA00022989"/>
    </source>
</evidence>
<keyword evidence="5 8" id="KW-1133">Transmembrane helix</keyword>
<sequence length="382" mass="43681">MLKEIMSNLSVLSIMIVIISFLLVYVIIPNIHRIIKIRNLNDQPNNRSSHFCPTPTMAGVAFYFTIMMALFFIKHFDIENIGNNLIAAITIVFIIGLKDDLVVTSPRNKLTMETIAIIFLLVSNSMHVKTLNGFLGIYELPELLEYCGIIFILLTIINAFNFIDGIDGLASTIAIVIFSVFSLIFYASNLHFYFLISLSVIGMLLAYLYYNFSTTQKIFMGDTGSLLIGFFIGFCTLKFLSMDTSLLSNFTFKAENKLIIVFAVLFMPLFDMFRVIGLRMMEGKSPFKADRNHIHHILIDSGLSHFKVAMTLGFLNYVIIIITLWFSSFLDSFQMSVFLIFLYVVMLLFFSLLKELTMYSVGEIFISKFNYFLLNKNEKSEL</sequence>
<dbReference type="AlphaFoldDB" id="A0A1I2J1C1"/>
<feature type="transmembrane region" description="Helical" evidence="8">
    <location>
        <begin position="219"/>
        <end position="239"/>
    </location>
</feature>
<dbReference type="GO" id="GO:0071555">
    <property type="term" value="P:cell wall organization"/>
    <property type="evidence" value="ECO:0007669"/>
    <property type="project" value="TreeGrafter"/>
</dbReference>
<evidence type="ECO:0000313" key="10">
    <source>
        <dbReference type="Proteomes" id="UP000198596"/>
    </source>
</evidence>
<feature type="binding site" evidence="7">
    <location>
        <position position="161"/>
    </location>
    <ligand>
        <name>Mg(2+)</name>
        <dbReference type="ChEBI" id="CHEBI:18420"/>
    </ligand>
</feature>
<protein>
    <submittedName>
        <fullName evidence="9">UDP-N-acetylmuramyl pentapeptide phosphotransferase/UDP-N-acetylglucosamine-1-phosphate transferase</fullName>
    </submittedName>
</protein>
<comment type="subcellular location">
    <subcellularLocation>
        <location evidence="1">Cell membrane</location>
        <topology evidence="1">Multi-pass membrane protein</topology>
    </subcellularLocation>
</comment>
<name>A0A1I2J1C1_9FLAO</name>
<evidence type="ECO:0000256" key="7">
    <source>
        <dbReference type="PIRSR" id="PIRSR600715-1"/>
    </source>
</evidence>
<dbReference type="RefSeq" id="WP_091209261.1">
    <property type="nucleotide sequence ID" value="NZ_FONQ01000028.1"/>
</dbReference>
<dbReference type="GO" id="GO:0009103">
    <property type="term" value="P:lipopolysaccharide biosynthetic process"/>
    <property type="evidence" value="ECO:0007669"/>
    <property type="project" value="TreeGrafter"/>
</dbReference>
<dbReference type="PANTHER" id="PTHR22926">
    <property type="entry name" value="PHOSPHO-N-ACETYLMURAMOYL-PENTAPEPTIDE-TRANSFERASE"/>
    <property type="match status" value="1"/>
</dbReference>
<dbReference type="PANTHER" id="PTHR22926:SF3">
    <property type="entry name" value="UNDECAPRENYL-PHOSPHATE ALPHA-N-ACETYLGLUCOSAMINYL 1-PHOSPHATE TRANSFERASE"/>
    <property type="match status" value="1"/>
</dbReference>
<keyword evidence="7" id="KW-0479">Metal-binding</keyword>
<evidence type="ECO:0000256" key="3">
    <source>
        <dbReference type="ARBA" id="ARBA00022679"/>
    </source>
</evidence>
<dbReference type="CDD" id="cd06853">
    <property type="entry name" value="GT_WecA_like"/>
    <property type="match status" value="1"/>
</dbReference>
<comment type="cofactor">
    <cofactor evidence="7">
        <name>Mg(2+)</name>
        <dbReference type="ChEBI" id="CHEBI:18420"/>
    </cofactor>
</comment>
<keyword evidence="2" id="KW-1003">Cell membrane</keyword>
<dbReference type="STRING" id="935223.SAMN04488131_1284"/>
<dbReference type="Proteomes" id="UP000198596">
    <property type="component" value="Unassembled WGS sequence"/>
</dbReference>
<feature type="transmembrane region" description="Helical" evidence="8">
    <location>
        <begin position="85"/>
        <end position="103"/>
    </location>
</feature>
<dbReference type="PROSITE" id="PS01348">
    <property type="entry name" value="MRAY_2"/>
    <property type="match status" value="1"/>
</dbReference>
<evidence type="ECO:0000256" key="2">
    <source>
        <dbReference type="ARBA" id="ARBA00022475"/>
    </source>
</evidence>
<dbReference type="GO" id="GO:0044038">
    <property type="term" value="P:cell wall macromolecule biosynthetic process"/>
    <property type="evidence" value="ECO:0007669"/>
    <property type="project" value="TreeGrafter"/>
</dbReference>
<proteinExistence type="predicted"/>
<keyword evidence="3 9" id="KW-0808">Transferase</keyword>
<keyword evidence="6 8" id="KW-0472">Membrane</keyword>
<keyword evidence="4 8" id="KW-0812">Transmembrane</keyword>
<dbReference type="Pfam" id="PF00953">
    <property type="entry name" value="Glycos_transf_4"/>
    <property type="match status" value="1"/>
</dbReference>
<evidence type="ECO:0000256" key="8">
    <source>
        <dbReference type="SAM" id="Phobius"/>
    </source>
</evidence>
<keyword evidence="10" id="KW-1185">Reference proteome</keyword>
<feature type="transmembrane region" description="Helical" evidence="8">
    <location>
        <begin position="192"/>
        <end position="212"/>
    </location>
</feature>
<feature type="transmembrane region" description="Helical" evidence="8">
    <location>
        <begin position="169"/>
        <end position="186"/>
    </location>
</feature>
<organism evidence="9 10">
    <name type="scientific">Flavobacterium xueshanense</name>
    <dbReference type="NCBI Taxonomy" id="935223"/>
    <lineage>
        <taxon>Bacteria</taxon>
        <taxon>Pseudomonadati</taxon>
        <taxon>Bacteroidota</taxon>
        <taxon>Flavobacteriia</taxon>
        <taxon>Flavobacteriales</taxon>
        <taxon>Flavobacteriaceae</taxon>
        <taxon>Flavobacterium</taxon>
    </lineage>
</organism>
<feature type="transmembrane region" description="Helical" evidence="8">
    <location>
        <begin position="115"/>
        <end position="137"/>
    </location>
</feature>
<feature type="transmembrane region" description="Helical" evidence="8">
    <location>
        <begin position="143"/>
        <end position="162"/>
    </location>
</feature>
<dbReference type="InterPro" id="IPR000715">
    <property type="entry name" value="Glycosyl_transferase_4"/>
</dbReference>
<dbReference type="GO" id="GO:0005886">
    <property type="term" value="C:plasma membrane"/>
    <property type="evidence" value="ECO:0007669"/>
    <property type="project" value="UniProtKB-SubCell"/>
</dbReference>
<accession>A0A1I2J1C1</accession>
<feature type="transmembrane region" description="Helical" evidence="8">
    <location>
        <begin position="333"/>
        <end position="353"/>
    </location>
</feature>
<dbReference type="InterPro" id="IPR018480">
    <property type="entry name" value="PNAcMuramoyl-5peptid_Trfase_CS"/>
</dbReference>
<dbReference type="GO" id="GO:0046872">
    <property type="term" value="F:metal ion binding"/>
    <property type="evidence" value="ECO:0007669"/>
    <property type="project" value="UniProtKB-KW"/>
</dbReference>
<dbReference type="EMBL" id="FONQ01000028">
    <property type="protein sequence ID" value="SFF46746.1"/>
    <property type="molecule type" value="Genomic_DNA"/>
</dbReference>
<dbReference type="OrthoDB" id="662756at2"/>
<evidence type="ECO:0000256" key="4">
    <source>
        <dbReference type="ARBA" id="ARBA00022692"/>
    </source>
</evidence>
<evidence type="ECO:0000313" key="9">
    <source>
        <dbReference type="EMBL" id="SFF46746.1"/>
    </source>
</evidence>
<evidence type="ECO:0000256" key="1">
    <source>
        <dbReference type="ARBA" id="ARBA00004651"/>
    </source>
</evidence>
<feature type="transmembrane region" description="Helical" evidence="8">
    <location>
        <begin position="259"/>
        <end position="278"/>
    </location>
</feature>
<feature type="binding site" evidence="7">
    <location>
        <position position="222"/>
    </location>
    <ligand>
        <name>Mg(2+)</name>
        <dbReference type="ChEBI" id="CHEBI:18420"/>
    </ligand>
</feature>
<reference evidence="10" key="1">
    <citation type="submission" date="2016-10" db="EMBL/GenBank/DDBJ databases">
        <authorList>
            <person name="Varghese N."/>
            <person name="Submissions S."/>
        </authorList>
    </citation>
    <scope>NUCLEOTIDE SEQUENCE [LARGE SCALE GENOMIC DNA]</scope>
    <source>
        <strain evidence="10">CGMCC 1.9227</strain>
    </source>
</reference>
<feature type="transmembrane region" description="Helical" evidence="8">
    <location>
        <begin position="51"/>
        <end position="73"/>
    </location>
</feature>
<dbReference type="GO" id="GO:0016780">
    <property type="term" value="F:phosphotransferase activity, for other substituted phosphate groups"/>
    <property type="evidence" value="ECO:0007669"/>
    <property type="project" value="InterPro"/>
</dbReference>
<keyword evidence="7" id="KW-0460">Magnesium</keyword>
<gene>
    <name evidence="9" type="ORF">SAMN04488131_1284</name>
</gene>
<feature type="transmembrane region" description="Helical" evidence="8">
    <location>
        <begin position="308"/>
        <end position="327"/>
    </location>
</feature>
<feature type="transmembrane region" description="Helical" evidence="8">
    <location>
        <begin position="12"/>
        <end position="31"/>
    </location>
</feature>
<evidence type="ECO:0000256" key="6">
    <source>
        <dbReference type="ARBA" id="ARBA00023136"/>
    </source>
</evidence>